<dbReference type="EMBL" id="DVMO01000150">
    <property type="protein sequence ID" value="HIU28626.1"/>
    <property type="molecule type" value="Genomic_DNA"/>
</dbReference>
<dbReference type="SUPFAM" id="SSF53474">
    <property type="entry name" value="alpha/beta-Hydrolases"/>
    <property type="match status" value="1"/>
</dbReference>
<dbReference type="Pfam" id="PF05057">
    <property type="entry name" value="DUF676"/>
    <property type="match status" value="1"/>
</dbReference>
<dbReference type="Proteomes" id="UP000824091">
    <property type="component" value="Unassembled WGS sequence"/>
</dbReference>
<evidence type="ECO:0000256" key="1">
    <source>
        <dbReference type="SAM" id="Phobius"/>
    </source>
</evidence>
<keyword evidence="1" id="KW-0472">Membrane</keyword>
<dbReference type="InterPro" id="IPR029058">
    <property type="entry name" value="AB_hydrolase_fold"/>
</dbReference>
<feature type="domain" description="DUF676" evidence="2">
    <location>
        <begin position="172"/>
        <end position="255"/>
    </location>
</feature>
<dbReference type="InterPro" id="IPR007751">
    <property type="entry name" value="DUF676_lipase-like"/>
</dbReference>
<evidence type="ECO:0000313" key="3">
    <source>
        <dbReference type="EMBL" id="HIU28626.1"/>
    </source>
</evidence>
<dbReference type="AlphaFoldDB" id="A0A9D1L994"/>
<accession>A0A9D1L994</accession>
<proteinExistence type="predicted"/>
<organism evidence="3 4">
    <name type="scientific">Candidatus Fimisoma avicola</name>
    <dbReference type="NCBI Taxonomy" id="2840826"/>
    <lineage>
        <taxon>Bacteria</taxon>
        <taxon>Bacillati</taxon>
        <taxon>Bacillota</taxon>
        <taxon>Clostridia</taxon>
        <taxon>Eubacteriales</taxon>
        <taxon>Candidatus Fimisoma</taxon>
    </lineage>
</organism>
<feature type="transmembrane region" description="Helical" evidence="1">
    <location>
        <begin position="15"/>
        <end position="38"/>
    </location>
</feature>
<protein>
    <submittedName>
        <fullName evidence="3">Triacylglycerol lipase</fullName>
    </submittedName>
</protein>
<comment type="caution">
    <text evidence="3">The sequence shown here is derived from an EMBL/GenBank/DDBJ whole genome shotgun (WGS) entry which is preliminary data.</text>
</comment>
<keyword evidence="1" id="KW-0812">Transmembrane</keyword>
<sequence length="389" mass="43157">MNTQTRLKICSAGTILLKIFLTSVTLFTAAAAVLLFAADMPWQAWLAAVVAVAVIEFIVFWTGIILVYCSSVQLGIKIRIIGALVGMIPVANMAALIVIIKTVSQEVSFERQKLALNKARHHEQVCKTKYPLLMVHGVFFRDYRFLNYWGRIPRELTENGATVYFGNQESAASVAESGRQLAVRIRQIVQETGCGKVNVIAHSKGGLDIRYAAAFCGIEDMIGSIVTINTPHRGCKFAEYLLEKLPVQAQQKIASAYDGTMKKLGDQAPDFMAAVRDLTSSVCEERDLNMHKPDGVWCMSVGSKLNRVGGGKFPLNFTYNLVKYFDGPNDGLVAESSFKWGDEYVFLETDGKRGISHGDMIDLNRENIPGFDVREFYVDLVSRMKKMGL</sequence>
<evidence type="ECO:0000259" key="2">
    <source>
        <dbReference type="Pfam" id="PF05057"/>
    </source>
</evidence>
<dbReference type="Gene3D" id="3.40.50.1820">
    <property type="entry name" value="alpha/beta hydrolase"/>
    <property type="match status" value="1"/>
</dbReference>
<feature type="transmembrane region" description="Helical" evidence="1">
    <location>
        <begin position="80"/>
        <end position="100"/>
    </location>
</feature>
<reference evidence="3" key="2">
    <citation type="journal article" date="2021" name="PeerJ">
        <title>Extensive microbial diversity within the chicken gut microbiome revealed by metagenomics and culture.</title>
        <authorList>
            <person name="Gilroy R."/>
            <person name="Ravi A."/>
            <person name="Getino M."/>
            <person name="Pursley I."/>
            <person name="Horton D.L."/>
            <person name="Alikhan N.F."/>
            <person name="Baker D."/>
            <person name="Gharbi K."/>
            <person name="Hall N."/>
            <person name="Watson M."/>
            <person name="Adriaenssens E.M."/>
            <person name="Foster-Nyarko E."/>
            <person name="Jarju S."/>
            <person name="Secka A."/>
            <person name="Antonio M."/>
            <person name="Oren A."/>
            <person name="Chaudhuri R.R."/>
            <person name="La Ragione R."/>
            <person name="Hildebrand F."/>
            <person name="Pallen M.J."/>
        </authorList>
    </citation>
    <scope>NUCLEOTIDE SEQUENCE</scope>
    <source>
        <strain evidence="3">11300</strain>
    </source>
</reference>
<reference evidence="3" key="1">
    <citation type="submission" date="2020-10" db="EMBL/GenBank/DDBJ databases">
        <authorList>
            <person name="Gilroy R."/>
        </authorList>
    </citation>
    <scope>NUCLEOTIDE SEQUENCE</scope>
    <source>
        <strain evidence="3">11300</strain>
    </source>
</reference>
<feature type="transmembrane region" description="Helical" evidence="1">
    <location>
        <begin position="44"/>
        <end position="68"/>
    </location>
</feature>
<gene>
    <name evidence="3" type="ORF">IAD16_09675</name>
</gene>
<evidence type="ECO:0000313" key="4">
    <source>
        <dbReference type="Proteomes" id="UP000824091"/>
    </source>
</evidence>
<keyword evidence="1" id="KW-1133">Transmembrane helix</keyword>
<name>A0A9D1L994_9FIRM</name>